<keyword evidence="1" id="KW-0472">Membrane</keyword>
<reference evidence="3" key="1">
    <citation type="journal article" date="2020" name="Stud. Mycol.">
        <title>101 Dothideomycetes genomes: a test case for predicting lifestyles and emergence of pathogens.</title>
        <authorList>
            <person name="Haridas S."/>
            <person name="Albert R."/>
            <person name="Binder M."/>
            <person name="Bloem J."/>
            <person name="Labutti K."/>
            <person name="Salamov A."/>
            <person name="Andreopoulos B."/>
            <person name="Baker S."/>
            <person name="Barry K."/>
            <person name="Bills G."/>
            <person name="Bluhm B."/>
            <person name="Cannon C."/>
            <person name="Castanera R."/>
            <person name="Culley D."/>
            <person name="Daum C."/>
            <person name="Ezra D."/>
            <person name="Gonzalez J."/>
            <person name="Henrissat B."/>
            <person name="Kuo A."/>
            <person name="Liang C."/>
            <person name="Lipzen A."/>
            <person name="Lutzoni F."/>
            <person name="Magnuson J."/>
            <person name="Mondo S."/>
            <person name="Nolan M."/>
            <person name="Ohm R."/>
            <person name="Pangilinan J."/>
            <person name="Park H.-J."/>
            <person name="Ramirez L."/>
            <person name="Alfaro M."/>
            <person name="Sun H."/>
            <person name="Tritt A."/>
            <person name="Yoshinaga Y."/>
            <person name="Zwiers L.-H."/>
            <person name="Turgeon B."/>
            <person name="Goodwin S."/>
            <person name="Spatafora J."/>
            <person name="Crous P."/>
            <person name="Grigoriev I."/>
        </authorList>
    </citation>
    <scope>NUCLEOTIDE SEQUENCE</scope>
    <source>
        <strain evidence="3">CBS 122681</strain>
    </source>
</reference>
<feature type="transmembrane region" description="Helical" evidence="1">
    <location>
        <begin position="265"/>
        <end position="283"/>
    </location>
</feature>
<accession>A0A6A6SNE9</accession>
<keyword evidence="1" id="KW-0812">Transmembrane</keyword>
<dbReference type="PANTHER" id="PTHR47797">
    <property type="entry name" value="DEHYDROGENASE, PUTATIVE (AFU_ORTHOLOGUE AFUA_8G05805)-RELATED"/>
    <property type="match status" value="1"/>
</dbReference>
<dbReference type="SMART" id="SM00664">
    <property type="entry name" value="DoH"/>
    <property type="match status" value="1"/>
</dbReference>
<evidence type="ECO:0000256" key="1">
    <source>
        <dbReference type="SAM" id="Phobius"/>
    </source>
</evidence>
<dbReference type="SUPFAM" id="SSF49344">
    <property type="entry name" value="CBD9-like"/>
    <property type="match status" value="1"/>
</dbReference>
<keyword evidence="4" id="KW-1185">Reference proteome</keyword>
<evidence type="ECO:0000259" key="2">
    <source>
        <dbReference type="SMART" id="SM00664"/>
    </source>
</evidence>
<feature type="transmembrane region" description="Helical" evidence="1">
    <location>
        <begin position="289"/>
        <end position="310"/>
    </location>
</feature>
<name>A0A6A6SNE9_9PLEO</name>
<feature type="transmembrane region" description="Helical" evidence="1">
    <location>
        <begin position="225"/>
        <end position="244"/>
    </location>
</feature>
<feature type="transmembrane region" description="Helical" evidence="1">
    <location>
        <begin position="162"/>
        <end position="186"/>
    </location>
</feature>
<feature type="domain" description="DOMON" evidence="2">
    <location>
        <begin position="10"/>
        <end position="101"/>
    </location>
</feature>
<keyword evidence="1" id="KW-1133">Transmembrane helix</keyword>
<protein>
    <submittedName>
        <fullName evidence="3">Iron reductase domain protein</fullName>
    </submittedName>
</protein>
<dbReference type="Gene3D" id="2.60.40.1210">
    <property type="entry name" value="Cellobiose dehydrogenase, cytochrome domain"/>
    <property type="match status" value="1"/>
</dbReference>
<dbReference type="Pfam" id="PF16010">
    <property type="entry name" value="CDH-cyt"/>
    <property type="match status" value="1"/>
</dbReference>
<evidence type="ECO:0000313" key="3">
    <source>
        <dbReference type="EMBL" id="KAF2647878.1"/>
    </source>
</evidence>
<gene>
    <name evidence="3" type="ORF">K491DRAFT_272646</name>
</gene>
<feature type="transmembrane region" description="Helical" evidence="1">
    <location>
        <begin position="193"/>
        <end position="213"/>
    </location>
</feature>
<dbReference type="OrthoDB" id="19261at2759"/>
<dbReference type="Proteomes" id="UP000799324">
    <property type="component" value="Unassembled WGS sequence"/>
</dbReference>
<dbReference type="CDD" id="cd09630">
    <property type="entry name" value="CDH_like_cytochrome"/>
    <property type="match status" value="1"/>
</dbReference>
<dbReference type="PANTHER" id="PTHR47797:SF1">
    <property type="entry name" value="CYTOCHROME B561 DOMAIN-CONTAINING PROTEIN-RELATED"/>
    <property type="match status" value="1"/>
</dbReference>
<organism evidence="3 4">
    <name type="scientific">Lophiostoma macrostomum CBS 122681</name>
    <dbReference type="NCBI Taxonomy" id="1314788"/>
    <lineage>
        <taxon>Eukaryota</taxon>
        <taxon>Fungi</taxon>
        <taxon>Dikarya</taxon>
        <taxon>Ascomycota</taxon>
        <taxon>Pezizomycotina</taxon>
        <taxon>Dothideomycetes</taxon>
        <taxon>Pleosporomycetidae</taxon>
        <taxon>Pleosporales</taxon>
        <taxon>Lophiostomataceae</taxon>
        <taxon>Lophiostoma</taxon>
    </lineage>
</organism>
<dbReference type="InterPro" id="IPR015920">
    <property type="entry name" value="Cellobiose_DH-like_cyt"/>
</dbReference>
<proteinExistence type="predicted"/>
<dbReference type="EMBL" id="MU004575">
    <property type="protein sequence ID" value="KAF2647878.1"/>
    <property type="molecule type" value="Genomic_DNA"/>
</dbReference>
<dbReference type="InterPro" id="IPR005018">
    <property type="entry name" value="DOMON_domain"/>
</dbReference>
<dbReference type="AlphaFoldDB" id="A0A6A6SNE9"/>
<evidence type="ECO:0000313" key="4">
    <source>
        <dbReference type="Proteomes" id="UP000799324"/>
    </source>
</evidence>
<sequence length="434" mass="46284">MYFTSPAYSWVGVGFGQSMKNSLMFILYPSHDGSNVTISPRLADGHSEPSPFGDTQLQILPGTTITDSMFVVKAVCRSCRAWPGGFLNTKDQSYPMIYAFGPGNQLQSDSLNAPLHRHFKYGHFTMDMIAATGKGGVPAPATELKGVELQGNMTRDHDRANLAHAVIGCLAIFLFWPINVIVAGFFKRIKIHVVISIFTMVFLVTSYALGIATSGEYNRSKSFASAHQILAFLSILPILLLCILPIKPISQLHASIPRLHNPLTTLTLALLIITGGLGLRLASEATPVILGYSAVAILVAVFSVLLTTCIKRRGSAYARANGRKQVKAEDEQDLVLAAYYANKQYETESRSASAASSVPTLNSKASHSSYHGSVGGAGVGNGFVKYNGGTINGIGAGGPHARSPSKDGVFGGGTMPGPQYLLNMHPGVPVYHGN</sequence>